<organism evidence="1 2">
    <name type="scientific">Choristoneura fumiferana</name>
    <name type="common">Spruce budworm moth</name>
    <name type="synonym">Archips fumiferana</name>
    <dbReference type="NCBI Taxonomy" id="7141"/>
    <lineage>
        <taxon>Eukaryota</taxon>
        <taxon>Metazoa</taxon>
        <taxon>Ecdysozoa</taxon>
        <taxon>Arthropoda</taxon>
        <taxon>Hexapoda</taxon>
        <taxon>Insecta</taxon>
        <taxon>Pterygota</taxon>
        <taxon>Neoptera</taxon>
        <taxon>Endopterygota</taxon>
        <taxon>Lepidoptera</taxon>
        <taxon>Glossata</taxon>
        <taxon>Ditrysia</taxon>
        <taxon>Tortricoidea</taxon>
        <taxon>Tortricidae</taxon>
        <taxon>Tortricinae</taxon>
        <taxon>Choristoneura</taxon>
    </lineage>
</organism>
<protein>
    <submittedName>
        <fullName evidence="1">Uncharacterized protein</fullName>
    </submittedName>
</protein>
<dbReference type="Proteomes" id="UP001064048">
    <property type="component" value="Chromosome 4"/>
</dbReference>
<evidence type="ECO:0000313" key="2">
    <source>
        <dbReference type="Proteomes" id="UP001064048"/>
    </source>
</evidence>
<gene>
    <name evidence="1" type="ORF">MSG28_003071</name>
</gene>
<evidence type="ECO:0000313" key="1">
    <source>
        <dbReference type="EMBL" id="KAI8424644.1"/>
    </source>
</evidence>
<comment type="caution">
    <text evidence="1">The sequence shown here is derived from an EMBL/GenBank/DDBJ whole genome shotgun (WGS) entry which is preliminary data.</text>
</comment>
<sequence length="742" mass="83426">MGVGWSCRQQAWLVVQGSGRMETVGRDAREEDRKCVGTTISKRLAGTKWLETAQDRNRWHHKPRCAMVRADRGEAEPEPPNHPSGKLTSSSAYLYKQAQWPKNLLLNERTGSEARGAVLLVSHEGSQPMNERTGSEPRAALLPNSHEGRTQRTNESSFRLEYLHTVLYSKTGGVRSVAVTVRLLFSFTILFATSTVGHRDINRLSMAKISGSTFVVGYSIILLILFVTFSVLMSKVNPDRVFFDDDVSHDPKVEGTEKGENVSIAPTSVHGLIHDTHRRTDDNDTFAEYVSDKNTDNVLPKENLAKERRSLREPSSVLDQLGIVVLEVTDEEGLPRIEIMFHPKRSLIKRINKKRGDIKIEKSFRTYDKAKARKGLVTELTENSVIKIMPDNTIILENNNILEPEENVTHKSSAEAPSTNVEMDEKQFEDIETIETTTDDTFERTTYIEKMFESEDIVSYIPGYLPSTINLDAFEGNGSIFTTYSYTLETTDIYDKYNNSELNDKDYFDVNNTITTELTTESESNSFTQIINEQTHKENYSTETKDDIVIEVLVPKNAPVEVVNYEARATAVIPHIDNIDISDTLDTNEISDGTTYRVSEIFKTSEESLALETKYLLDVETFDTNDTINKVYASDKVRNIINTTDANIFEAIVERVETLLKAETSDVTDLLLQNTETPIVNKASESTIDMNDPLKVLPLINNATNAMGNTVDYTTDGNVTAKSVTNSFEGYLPATETIFNDE</sequence>
<reference evidence="1 2" key="1">
    <citation type="journal article" date="2022" name="Genome Biol. Evol.">
        <title>The Spruce Budworm Genome: Reconstructing the Evolutionary History of Antifreeze Proteins.</title>
        <authorList>
            <person name="Beliveau C."/>
            <person name="Gagne P."/>
            <person name="Picq S."/>
            <person name="Vernygora O."/>
            <person name="Keeling C.I."/>
            <person name="Pinkney K."/>
            <person name="Doucet D."/>
            <person name="Wen F."/>
            <person name="Johnston J.S."/>
            <person name="Maaroufi H."/>
            <person name="Boyle B."/>
            <person name="Laroche J."/>
            <person name="Dewar K."/>
            <person name="Juretic N."/>
            <person name="Blackburn G."/>
            <person name="Nisole A."/>
            <person name="Brunet B."/>
            <person name="Brandao M."/>
            <person name="Lumley L."/>
            <person name="Duan J."/>
            <person name="Quan G."/>
            <person name="Lucarotti C.J."/>
            <person name="Roe A.D."/>
            <person name="Sperling F.A.H."/>
            <person name="Levesque R.C."/>
            <person name="Cusson M."/>
        </authorList>
    </citation>
    <scope>NUCLEOTIDE SEQUENCE [LARGE SCALE GENOMIC DNA]</scope>
    <source>
        <strain evidence="1">Glfc:IPQL:Cfum</strain>
    </source>
</reference>
<accession>A0ACC0JKP4</accession>
<dbReference type="EMBL" id="CM046104">
    <property type="protein sequence ID" value="KAI8424644.1"/>
    <property type="molecule type" value="Genomic_DNA"/>
</dbReference>
<proteinExistence type="predicted"/>
<keyword evidence="2" id="KW-1185">Reference proteome</keyword>
<name>A0ACC0JKP4_CHOFU</name>